<sequence>MSDVFRDFDERISRLSAKHEKLQRGYVGQITRDGLIVFRPKRRRLSLSPRGLALVAIGFVFFKSVIVAHLGLETYSERIAALQDGTMVEQAGAFIMQPDPATQWAAAKMRPYFR</sequence>
<proteinExistence type="predicted"/>
<dbReference type="AlphaFoldDB" id="A0A1X6ZN41"/>
<evidence type="ECO:0000256" key="1">
    <source>
        <dbReference type="SAM" id="Phobius"/>
    </source>
</evidence>
<keyword evidence="1" id="KW-0812">Transmembrane</keyword>
<organism evidence="2 3">
    <name type="scientific">Roseovarius halotolerans</name>
    <dbReference type="NCBI Taxonomy" id="505353"/>
    <lineage>
        <taxon>Bacteria</taxon>
        <taxon>Pseudomonadati</taxon>
        <taxon>Pseudomonadota</taxon>
        <taxon>Alphaproteobacteria</taxon>
        <taxon>Rhodobacterales</taxon>
        <taxon>Roseobacteraceae</taxon>
        <taxon>Roseovarius</taxon>
    </lineage>
</organism>
<keyword evidence="3" id="KW-1185">Reference proteome</keyword>
<dbReference type="Proteomes" id="UP000193207">
    <property type="component" value="Unassembled WGS sequence"/>
</dbReference>
<evidence type="ECO:0000313" key="2">
    <source>
        <dbReference type="EMBL" id="SLN56196.1"/>
    </source>
</evidence>
<dbReference type="RefSeq" id="WP_085818625.1">
    <property type="nucleotide sequence ID" value="NZ_FWFU01000004.1"/>
</dbReference>
<evidence type="ECO:0000313" key="3">
    <source>
        <dbReference type="Proteomes" id="UP000193207"/>
    </source>
</evidence>
<keyword evidence="1" id="KW-0472">Membrane</keyword>
<dbReference type="OrthoDB" id="7866534at2"/>
<protein>
    <submittedName>
        <fullName evidence="2">Uncharacterized protein</fullName>
    </submittedName>
</protein>
<name>A0A1X6ZN41_9RHOB</name>
<accession>A0A1X6ZN41</accession>
<dbReference type="EMBL" id="FWFU01000004">
    <property type="protein sequence ID" value="SLN56196.1"/>
    <property type="molecule type" value="Genomic_DNA"/>
</dbReference>
<gene>
    <name evidence="2" type="ORF">ROH8110_03072</name>
</gene>
<keyword evidence="1" id="KW-1133">Transmembrane helix</keyword>
<feature type="transmembrane region" description="Helical" evidence="1">
    <location>
        <begin position="51"/>
        <end position="72"/>
    </location>
</feature>
<reference evidence="2 3" key="1">
    <citation type="submission" date="2017-03" db="EMBL/GenBank/DDBJ databases">
        <authorList>
            <person name="Afonso C.L."/>
            <person name="Miller P.J."/>
            <person name="Scott M.A."/>
            <person name="Spackman E."/>
            <person name="Goraichik I."/>
            <person name="Dimitrov K.M."/>
            <person name="Suarez D.L."/>
            <person name="Swayne D.E."/>
        </authorList>
    </citation>
    <scope>NUCLEOTIDE SEQUENCE [LARGE SCALE GENOMIC DNA]</scope>
    <source>
        <strain evidence="2 3">CECT 8110</strain>
    </source>
</reference>